<feature type="domain" description="WD repeat-containing protein 75 second beta-propeller" evidence="10">
    <location>
        <begin position="396"/>
        <end position="655"/>
    </location>
</feature>
<evidence type="ECO:0000256" key="4">
    <source>
        <dbReference type="ARBA" id="ARBA00022574"/>
    </source>
</evidence>
<dbReference type="GO" id="GO:0006364">
    <property type="term" value="P:rRNA processing"/>
    <property type="evidence" value="ECO:0007669"/>
    <property type="project" value="UniProtKB-KW"/>
</dbReference>
<dbReference type="OrthoDB" id="4096at2759"/>
<evidence type="ECO:0000256" key="5">
    <source>
        <dbReference type="ARBA" id="ARBA00022737"/>
    </source>
</evidence>
<dbReference type="InterPro" id="IPR053826">
    <property type="entry name" value="WDR75"/>
</dbReference>
<organism evidence="11 12">
    <name type="scientific">Spizellomyces punctatus (strain DAOM BR117)</name>
    <dbReference type="NCBI Taxonomy" id="645134"/>
    <lineage>
        <taxon>Eukaryota</taxon>
        <taxon>Fungi</taxon>
        <taxon>Fungi incertae sedis</taxon>
        <taxon>Chytridiomycota</taxon>
        <taxon>Chytridiomycota incertae sedis</taxon>
        <taxon>Chytridiomycetes</taxon>
        <taxon>Spizellomycetales</taxon>
        <taxon>Spizellomycetaceae</taxon>
        <taxon>Spizellomyces</taxon>
    </lineage>
</organism>
<dbReference type="SMART" id="SM00320">
    <property type="entry name" value="WD40"/>
    <property type="match status" value="8"/>
</dbReference>
<dbReference type="FunCoup" id="A0A0L0HP58">
    <property type="interactions" value="578"/>
</dbReference>
<dbReference type="Proteomes" id="UP000053201">
    <property type="component" value="Unassembled WGS sequence"/>
</dbReference>
<evidence type="ECO:0000313" key="11">
    <source>
        <dbReference type="EMBL" id="KND02750.1"/>
    </source>
</evidence>
<feature type="compositionally biased region" description="Polar residues" evidence="9">
    <location>
        <begin position="1"/>
        <end position="12"/>
    </location>
</feature>
<evidence type="ECO:0000313" key="12">
    <source>
        <dbReference type="Proteomes" id="UP000053201"/>
    </source>
</evidence>
<dbReference type="Pfam" id="PF23769">
    <property type="entry name" value="Beta-prop_WDR75_2nd"/>
    <property type="match status" value="1"/>
</dbReference>
<evidence type="ECO:0000256" key="2">
    <source>
        <dbReference type="ARBA" id="ARBA00022517"/>
    </source>
</evidence>
<dbReference type="GO" id="GO:0003723">
    <property type="term" value="F:RNA binding"/>
    <property type="evidence" value="ECO:0007669"/>
    <property type="project" value="InterPro"/>
</dbReference>
<dbReference type="OMA" id="WILNTRI"/>
<feature type="compositionally biased region" description="Basic residues" evidence="9">
    <location>
        <begin position="20"/>
        <end position="35"/>
    </location>
</feature>
<dbReference type="GO" id="GO:0045943">
    <property type="term" value="P:positive regulation of transcription by RNA polymerase I"/>
    <property type="evidence" value="ECO:0007669"/>
    <property type="project" value="InterPro"/>
</dbReference>
<accession>A0A0L0HP58</accession>
<keyword evidence="3" id="KW-0698">rRNA processing</keyword>
<dbReference type="SUPFAM" id="SSF50978">
    <property type="entry name" value="WD40 repeat-like"/>
    <property type="match status" value="1"/>
</dbReference>
<dbReference type="GO" id="GO:2000234">
    <property type="term" value="P:positive regulation of rRNA processing"/>
    <property type="evidence" value="ECO:0007669"/>
    <property type="project" value="TreeGrafter"/>
</dbReference>
<evidence type="ECO:0000256" key="9">
    <source>
        <dbReference type="SAM" id="MobiDB-lite"/>
    </source>
</evidence>
<gene>
    <name evidence="11" type="ORF">SPPG_01833</name>
</gene>
<sequence length="843" mass="93014">MAPETAKTTPQAGQEVDGTKKKRSRPARGQRRYRREVKAADDLANSKEAGVPATRGVSWRVTAKAGGRISDKRVIFTADSSRFITFNATRIKVFNTSTGLPLHVLSLSSYLEQAVCTAVQPNPANPLQLYTASSDGIIRLWNIEGGSLVQFWDVGEHITDMVINPKQPKYAYVITQSEEKTASETTARSVKYTCHRFGFETRKKKVLLKTKKPLLALEASADGNYMAVASRAMAAVFDTDSLSELSRYESDEEITSLAVHPTGQSIAVGDIRGRITIWYNVIATSKQNAVREVLHWHPHRVNDLAFTSDGGYLLSGGNEMVLVVWQLRTRHKQFLPRLGSEIFSIAVSPDQTSYALYHKDNTVRLISAINLTVKRVVTGLQFATSIGDQQTLRTGLLVEPKSKAIVLEGYPGHLQFYDVADDSSVLQVEVIPNPVSQLDDGNGSRINARITHVAFSADAAWMATSEERTSIEDGQSQNFLKFWEYDENAQSYKVVTRMDQPHKGPITSLKISGTSLIAVTTSEDGTFKIWQLAKTAHSDVKEHWLCTSWGTYQNLPAYDATFSNDGSIIAIAFGQLITIWDAFGSRLHGVLASPLPRSPIRRVRAVGTSHLISCTDDRVYVWNLLSCTLLWSLRLHVHSIAVDPSQSRFVVLAHEDSLPGSKHSPAIRRTATRLLIFETGSPTPLASSSLAVPCFSAVFRPKKAESDLVLLNQNGELEVLSQNDTEGPRVVKKIEEQPSSRTSLTNLYQNQPTQPTAQPYKATSAIVFDISAPSHVLPPPTQMIMSFLNSFMVPRVSDDTVVDAITEKVEEAETVEETVDESDGGLIKREAVDIVFKEVLVSV</sequence>
<comment type="subcellular location">
    <subcellularLocation>
        <location evidence="1">Nucleus</location>
        <location evidence="1">Nucleolus</location>
    </subcellularLocation>
</comment>
<proteinExistence type="predicted"/>
<dbReference type="PANTHER" id="PTHR44215">
    <property type="entry name" value="WD REPEAT-CONTAINING PROTEIN 75"/>
    <property type="match status" value="1"/>
</dbReference>
<evidence type="ECO:0000259" key="10">
    <source>
        <dbReference type="Pfam" id="PF23769"/>
    </source>
</evidence>
<evidence type="ECO:0000256" key="8">
    <source>
        <dbReference type="PROSITE-ProRule" id="PRU00221"/>
    </source>
</evidence>
<dbReference type="Gene3D" id="2.130.10.10">
    <property type="entry name" value="YVTN repeat-like/Quinoprotein amine dehydrogenase"/>
    <property type="match status" value="3"/>
</dbReference>
<protein>
    <recommendedName>
        <fullName evidence="10">WD repeat-containing protein 75 second beta-propeller domain-containing protein</fullName>
    </recommendedName>
</protein>
<keyword evidence="5" id="KW-0677">Repeat</keyword>
<dbReference type="InterPro" id="IPR057644">
    <property type="entry name" value="Beta-prop_WDR75_2nd"/>
</dbReference>
<dbReference type="eggNOG" id="KOG1963">
    <property type="taxonomic scope" value="Eukaryota"/>
</dbReference>
<dbReference type="PROSITE" id="PS50294">
    <property type="entry name" value="WD_REPEATS_REGION"/>
    <property type="match status" value="1"/>
</dbReference>
<dbReference type="STRING" id="645134.A0A0L0HP58"/>
<dbReference type="GeneID" id="27685469"/>
<feature type="repeat" description="WD" evidence="8">
    <location>
        <begin position="294"/>
        <end position="329"/>
    </location>
</feature>
<keyword evidence="2" id="KW-0690">Ribosome biogenesis</keyword>
<dbReference type="GO" id="GO:0032040">
    <property type="term" value="C:small-subunit processome"/>
    <property type="evidence" value="ECO:0007669"/>
    <property type="project" value="InterPro"/>
</dbReference>
<feature type="repeat" description="WD" evidence="8">
    <location>
        <begin position="499"/>
        <end position="532"/>
    </location>
</feature>
<dbReference type="InterPro" id="IPR015943">
    <property type="entry name" value="WD40/YVTN_repeat-like_dom_sf"/>
</dbReference>
<dbReference type="EMBL" id="KQ257452">
    <property type="protein sequence ID" value="KND02750.1"/>
    <property type="molecule type" value="Genomic_DNA"/>
</dbReference>
<dbReference type="InterPro" id="IPR001680">
    <property type="entry name" value="WD40_rpt"/>
</dbReference>
<evidence type="ECO:0000256" key="7">
    <source>
        <dbReference type="ARBA" id="ARBA00023242"/>
    </source>
</evidence>
<dbReference type="Pfam" id="PF23869">
    <property type="entry name" value="Beta-prop_WDR75_1st"/>
    <property type="match status" value="1"/>
</dbReference>
<dbReference type="PROSITE" id="PS50082">
    <property type="entry name" value="WD_REPEATS_2"/>
    <property type="match status" value="3"/>
</dbReference>
<dbReference type="InParanoid" id="A0A0L0HP58"/>
<dbReference type="PANTHER" id="PTHR44215:SF1">
    <property type="entry name" value="WD REPEAT-CONTAINING PROTEIN 75"/>
    <property type="match status" value="1"/>
</dbReference>
<dbReference type="AlphaFoldDB" id="A0A0L0HP58"/>
<evidence type="ECO:0000256" key="1">
    <source>
        <dbReference type="ARBA" id="ARBA00004604"/>
    </source>
</evidence>
<evidence type="ECO:0000256" key="3">
    <source>
        <dbReference type="ARBA" id="ARBA00022552"/>
    </source>
</evidence>
<reference evidence="11 12" key="1">
    <citation type="submission" date="2009-08" db="EMBL/GenBank/DDBJ databases">
        <title>The Genome Sequence of Spizellomyces punctatus strain DAOM BR117.</title>
        <authorList>
            <consortium name="The Broad Institute Genome Sequencing Platform"/>
            <person name="Russ C."/>
            <person name="Cuomo C."/>
            <person name="Shea T."/>
            <person name="Young S.K."/>
            <person name="Zeng Q."/>
            <person name="Koehrsen M."/>
            <person name="Haas B."/>
            <person name="Borodovsky M."/>
            <person name="Guigo R."/>
            <person name="Alvarado L."/>
            <person name="Berlin A."/>
            <person name="Bochicchio J."/>
            <person name="Borenstein D."/>
            <person name="Chapman S."/>
            <person name="Chen Z."/>
            <person name="Engels R."/>
            <person name="Freedman E."/>
            <person name="Gellesch M."/>
            <person name="Goldberg J."/>
            <person name="Griggs A."/>
            <person name="Gujja S."/>
            <person name="Heiman D."/>
            <person name="Hepburn T."/>
            <person name="Howarth C."/>
            <person name="Jen D."/>
            <person name="Larson L."/>
            <person name="Lewis B."/>
            <person name="Mehta T."/>
            <person name="Park D."/>
            <person name="Pearson M."/>
            <person name="Roberts A."/>
            <person name="Saif S."/>
            <person name="Shenoy N."/>
            <person name="Sisk P."/>
            <person name="Stolte C."/>
            <person name="Sykes S."/>
            <person name="Thomson T."/>
            <person name="Walk T."/>
            <person name="White J."/>
            <person name="Yandava C."/>
            <person name="Burger G."/>
            <person name="Gray M.W."/>
            <person name="Holland P.W.H."/>
            <person name="King N."/>
            <person name="Lang F.B.F."/>
            <person name="Roger A.J."/>
            <person name="Ruiz-Trillo I."/>
            <person name="Lander E."/>
            <person name="Nusbaum C."/>
        </authorList>
    </citation>
    <scope>NUCLEOTIDE SEQUENCE [LARGE SCALE GENOMIC DNA]</scope>
    <source>
        <strain evidence="11 12">DAOM BR117</strain>
    </source>
</reference>
<feature type="region of interest" description="Disordered" evidence="9">
    <location>
        <begin position="1"/>
        <end position="48"/>
    </location>
</feature>
<feature type="compositionally biased region" description="Basic and acidic residues" evidence="9">
    <location>
        <begin position="36"/>
        <end position="45"/>
    </location>
</feature>
<dbReference type="SUPFAM" id="SSF50998">
    <property type="entry name" value="Quinoprotein alcohol dehydrogenase-like"/>
    <property type="match status" value="1"/>
</dbReference>
<dbReference type="RefSeq" id="XP_016610789.1">
    <property type="nucleotide sequence ID" value="XM_016750145.1"/>
</dbReference>
<keyword evidence="6" id="KW-0804">Transcription</keyword>
<dbReference type="InterPro" id="IPR036322">
    <property type="entry name" value="WD40_repeat_dom_sf"/>
</dbReference>
<dbReference type="VEuPathDB" id="FungiDB:SPPG_01833"/>
<name>A0A0L0HP58_SPIPD</name>
<feature type="repeat" description="WD" evidence="8">
    <location>
        <begin position="129"/>
        <end position="151"/>
    </location>
</feature>
<keyword evidence="7" id="KW-0539">Nucleus</keyword>
<evidence type="ECO:0000256" key="6">
    <source>
        <dbReference type="ARBA" id="ARBA00023163"/>
    </source>
</evidence>
<dbReference type="InterPro" id="IPR011047">
    <property type="entry name" value="Quinoprotein_ADH-like_sf"/>
</dbReference>
<keyword evidence="4 8" id="KW-0853">WD repeat</keyword>
<keyword evidence="12" id="KW-1185">Reference proteome</keyword>